<dbReference type="Pfam" id="PF03577">
    <property type="entry name" value="Peptidase_C69"/>
    <property type="match status" value="1"/>
</dbReference>
<evidence type="ECO:0000313" key="9">
    <source>
        <dbReference type="Proteomes" id="UP000762676"/>
    </source>
</evidence>
<feature type="signal peptide" evidence="7">
    <location>
        <begin position="1"/>
        <end position="24"/>
    </location>
</feature>
<comment type="caution">
    <text evidence="8">The sequence shown here is derived from an EMBL/GenBank/DDBJ whole genome shotgun (WGS) entry which is preliminary data.</text>
</comment>
<dbReference type="GO" id="GO:0006508">
    <property type="term" value="P:proteolysis"/>
    <property type="evidence" value="ECO:0007669"/>
    <property type="project" value="UniProtKB-KW"/>
</dbReference>
<evidence type="ECO:0000256" key="1">
    <source>
        <dbReference type="ARBA" id="ARBA00001670"/>
    </source>
</evidence>
<sequence length="495" mass="55538">MTTFSKKILAVAITSAIMVPTAHACTAVAVGKNASASGALIIARNEDFSINNWAKHMVVHPRQTIEDGTVWTLSNGLKVPAPNVAYRYTSIADWDAYQHSNDGKVFEERGVNEYNVAMSSTTSAEVNDKAKAADPLVETGIIEEVMPTLILPQAKSAREAVQLMGHYVEQYGAGEGNGIQFSDKDEIWYMEIGSGHHWMAVRVPDDQYLIMANGLRIHGVDLNDNKNVMASRGVYDFVKKHNLLKNPDRKSFNFAKAFGVINDPYNIDREWLGQQLLTPSIKQKPRQAQYPLFMKPDEKISVLDVAKVLRADYKGTALEGKSERPIGIDRQAESHIIEMYPDMPKELSAVIWQTVGTVEDTAFVPIFNAMDEIPPAYTIGTDQYDDQSAWWTYRSLGTLTNKHVMDGKYAPVVRSVWDQVEGQYVNSQPYINSMLKTMYKQDPAMAIQFANDYSNGLLSRTLDKARALKSQLMTDLTRSTEKKYSPEEFEKIKNL</sequence>
<evidence type="ECO:0000256" key="3">
    <source>
        <dbReference type="ARBA" id="ARBA00013110"/>
    </source>
</evidence>
<evidence type="ECO:0000256" key="2">
    <source>
        <dbReference type="ARBA" id="ARBA00005705"/>
    </source>
</evidence>
<dbReference type="NCBIfam" id="NF033678">
    <property type="entry name" value="C69_fam_dipept"/>
    <property type="match status" value="1"/>
</dbReference>
<comment type="similarity">
    <text evidence="2">Belongs to the peptidase C69 family. Secernin subfamily.</text>
</comment>
<dbReference type="InterPro" id="IPR005322">
    <property type="entry name" value="Peptidase_C69"/>
</dbReference>
<dbReference type="Gene3D" id="3.60.60.10">
    <property type="entry name" value="Penicillin V Acylase, Chain A"/>
    <property type="match status" value="1"/>
</dbReference>
<evidence type="ECO:0000256" key="4">
    <source>
        <dbReference type="ARBA" id="ARBA00022670"/>
    </source>
</evidence>
<dbReference type="GO" id="GO:0070004">
    <property type="term" value="F:cysteine-type exopeptidase activity"/>
    <property type="evidence" value="ECO:0007669"/>
    <property type="project" value="InterPro"/>
</dbReference>
<protein>
    <recommendedName>
        <fullName evidence="3">membrane dipeptidase</fullName>
        <ecNumber evidence="3">3.4.13.19</ecNumber>
    </recommendedName>
</protein>
<dbReference type="EMBL" id="BMAT01012573">
    <property type="protein sequence ID" value="GFR94877.1"/>
    <property type="molecule type" value="Genomic_DNA"/>
</dbReference>
<proteinExistence type="inferred from homology"/>
<dbReference type="EC" id="3.4.13.19" evidence="3"/>
<dbReference type="Proteomes" id="UP000762676">
    <property type="component" value="Unassembled WGS sequence"/>
</dbReference>
<dbReference type="AlphaFoldDB" id="A0AAV4HBL6"/>
<gene>
    <name evidence="8" type="ORF">ElyMa_006260700</name>
</gene>
<keyword evidence="7" id="KW-0732">Signal</keyword>
<accession>A0AAV4HBL6</accession>
<evidence type="ECO:0000313" key="8">
    <source>
        <dbReference type="EMBL" id="GFR94877.1"/>
    </source>
</evidence>
<dbReference type="PANTHER" id="PTHR12994">
    <property type="entry name" value="SECERNIN"/>
    <property type="match status" value="1"/>
</dbReference>
<feature type="chain" id="PRO_5043405464" description="membrane dipeptidase" evidence="7">
    <location>
        <begin position="25"/>
        <end position="495"/>
    </location>
</feature>
<dbReference type="GO" id="GO:0016805">
    <property type="term" value="F:dipeptidase activity"/>
    <property type="evidence" value="ECO:0007669"/>
    <property type="project" value="UniProtKB-KW"/>
</dbReference>
<reference evidence="8 9" key="1">
    <citation type="journal article" date="2021" name="Elife">
        <title>Chloroplast acquisition without the gene transfer in kleptoplastic sea slugs, Plakobranchus ocellatus.</title>
        <authorList>
            <person name="Maeda T."/>
            <person name="Takahashi S."/>
            <person name="Yoshida T."/>
            <person name="Shimamura S."/>
            <person name="Takaki Y."/>
            <person name="Nagai Y."/>
            <person name="Toyoda A."/>
            <person name="Suzuki Y."/>
            <person name="Arimoto A."/>
            <person name="Ishii H."/>
            <person name="Satoh N."/>
            <person name="Nishiyama T."/>
            <person name="Hasebe M."/>
            <person name="Maruyama T."/>
            <person name="Minagawa J."/>
            <person name="Obokata J."/>
            <person name="Shigenobu S."/>
        </authorList>
    </citation>
    <scope>NUCLEOTIDE SEQUENCE [LARGE SCALE GENOMIC DNA]</scope>
</reference>
<comment type="catalytic activity">
    <reaction evidence="1">
        <text>an L-aminoacyl-L-amino acid + H2O = 2 an L-alpha-amino acid</text>
        <dbReference type="Rhea" id="RHEA:48940"/>
        <dbReference type="ChEBI" id="CHEBI:15377"/>
        <dbReference type="ChEBI" id="CHEBI:59869"/>
        <dbReference type="ChEBI" id="CHEBI:77460"/>
        <dbReference type="EC" id="3.4.13.19"/>
    </reaction>
</comment>
<dbReference type="InterPro" id="IPR047804">
    <property type="entry name" value="C69_dipept_A-like"/>
</dbReference>
<evidence type="ECO:0000256" key="6">
    <source>
        <dbReference type="ARBA" id="ARBA00022997"/>
    </source>
</evidence>
<keyword evidence="5" id="KW-0378">Hydrolase</keyword>
<evidence type="ECO:0000256" key="7">
    <source>
        <dbReference type="SAM" id="SignalP"/>
    </source>
</evidence>
<keyword evidence="4" id="KW-0645">Protease</keyword>
<keyword evidence="6" id="KW-0224">Dipeptidase</keyword>
<keyword evidence="9" id="KW-1185">Reference proteome</keyword>
<evidence type="ECO:0000256" key="5">
    <source>
        <dbReference type="ARBA" id="ARBA00022801"/>
    </source>
</evidence>
<name>A0AAV4HBL6_9GAST</name>
<dbReference type="PANTHER" id="PTHR12994:SF17">
    <property type="entry name" value="LD30995P"/>
    <property type="match status" value="1"/>
</dbReference>
<organism evidence="8 9">
    <name type="scientific">Elysia marginata</name>
    <dbReference type="NCBI Taxonomy" id="1093978"/>
    <lineage>
        <taxon>Eukaryota</taxon>
        <taxon>Metazoa</taxon>
        <taxon>Spiralia</taxon>
        <taxon>Lophotrochozoa</taxon>
        <taxon>Mollusca</taxon>
        <taxon>Gastropoda</taxon>
        <taxon>Heterobranchia</taxon>
        <taxon>Euthyneura</taxon>
        <taxon>Panpulmonata</taxon>
        <taxon>Sacoglossa</taxon>
        <taxon>Placobranchoidea</taxon>
        <taxon>Plakobranchidae</taxon>
        <taxon>Elysia</taxon>
    </lineage>
</organism>